<dbReference type="Pfam" id="PF07589">
    <property type="entry name" value="PEP-CTERM"/>
    <property type="match status" value="1"/>
</dbReference>
<accession>A0A2K8U8E6</accession>
<sequence length="273" mass="28176">MLRLPMLAAVLLLSASAAQGSFVVFEAAGAGAAAITSARDGFRTAVGGGTSAGANGSFGGQRREINWDGVPDTFADSALMPGNFFNNSSPRGVEFSTPGTGFLVSANSGQSSPVLFGFPTEFQTFSAQRLFTAVGSNITDVSFFLPGTSVAATTSAFGLIFVDVETISAKVEFFDQDGAAIFTHDALQAGNQGLSFLGAVANAGERIGRVRITAGLNTITSNGTLGNPNDDVVVMDDFLYAEPLQVPEPPVLLLLGLGLLAGWVRRGPRRGLT</sequence>
<dbReference type="Proteomes" id="UP000232638">
    <property type="component" value="Chromosome"/>
</dbReference>
<keyword evidence="4" id="KW-1185">Reference proteome</keyword>
<name>A0A2K8U8E6_9GAMM</name>
<protein>
    <submittedName>
        <fullName evidence="3">PEP-CTERM sorting domain-containing protein</fullName>
    </submittedName>
</protein>
<proteinExistence type="predicted"/>
<evidence type="ECO:0000259" key="2">
    <source>
        <dbReference type="Pfam" id="PF07589"/>
    </source>
</evidence>
<evidence type="ECO:0000256" key="1">
    <source>
        <dbReference type="SAM" id="SignalP"/>
    </source>
</evidence>
<gene>
    <name evidence="3" type="ORF">THSYN_13380</name>
</gene>
<dbReference type="NCBIfam" id="TIGR02595">
    <property type="entry name" value="PEP_CTERM"/>
    <property type="match status" value="1"/>
</dbReference>
<organism evidence="3 4">
    <name type="scientific">Candidatus Thiodictyon syntrophicum</name>
    <dbReference type="NCBI Taxonomy" id="1166950"/>
    <lineage>
        <taxon>Bacteria</taxon>
        <taxon>Pseudomonadati</taxon>
        <taxon>Pseudomonadota</taxon>
        <taxon>Gammaproteobacteria</taxon>
        <taxon>Chromatiales</taxon>
        <taxon>Chromatiaceae</taxon>
        <taxon>Thiodictyon</taxon>
    </lineage>
</organism>
<dbReference type="OrthoDB" id="937176at2"/>
<dbReference type="InterPro" id="IPR013424">
    <property type="entry name" value="Ice-binding_C"/>
</dbReference>
<dbReference type="KEGG" id="tsy:THSYN_13380"/>
<evidence type="ECO:0000313" key="4">
    <source>
        <dbReference type="Proteomes" id="UP000232638"/>
    </source>
</evidence>
<feature type="domain" description="Ice-binding protein C-terminal" evidence="2">
    <location>
        <begin position="245"/>
        <end position="269"/>
    </location>
</feature>
<feature type="signal peptide" evidence="1">
    <location>
        <begin position="1"/>
        <end position="17"/>
    </location>
</feature>
<evidence type="ECO:0000313" key="3">
    <source>
        <dbReference type="EMBL" id="AUB81856.1"/>
    </source>
</evidence>
<keyword evidence="1" id="KW-0732">Signal</keyword>
<dbReference type="AlphaFoldDB" id="A0A2K8U8E6"/>
<reference evidence="3 4" key="1">
    <citation type="submission" date="2017-03" db="EMBL/GenBank/DDBJ databases">
        <title>Complete genome sequence of Candidatus 'Thiodictyon syntrophicum' sp. nov. strain Cad16T, a photolithoautotroph purple sulfur bacterium isolated from an alpine meromictic lake.</title>
        <authorList>
            <person name="Luedin S.M."/>
            <person name="Pothier J.F."/>
            <person name="Danza F."/>
            <person name="Storelli N."/>
            <person name="Wittwer M."/>
            <person name="Tonolla M."/>
        </authorList>
    </citation>
    <scope>NUCLEOTIDE SEQUENCE [LARGE SCALE GENOMIC DNA]</scope>
    <source>
        <strain evidence="3 4">Cad16T</strain>
    </source>
</reference>
<dbReference type="RefSeq" id="WP_100919609.1">
    <property type="nucleotide sequence ID" value="NZ_CP020370.1"/>
</dbReference>
<feature type="chain" id="PRO_5014875200" evidence="1">
    <location>
        <begin position="18"/>
        <end position="273"/>
    </location>
</feature>
<dbReference type="EMBL" id="CP020370">
    <property type="protein sequence ID" value="AUB81856.1"/>
    <property type="molecule type" value="Genomic_DNA"/>
</dbReference>